<organism evidence="1 2">
    <name type="scientific">Cohnella candidum</name>
    <dbReference type="NCBI Taxonomy" id="2674991"/>
    <lineage>
        <taxon>Bacteria</taxon>
        <taxon>Bacillati</taxon>
        <taxon>Bacillota</taxon>
        <taxon>Bacilli</taxon>
        <taxon>Bacillales</taxon>
        <taxon>Paenibacillaceae</taxon>
        <taxon>Cohnella</taxon>
    </lineage>
</organism>
<dbReference type="KEGG" id="coh:EAV92_08195"/>
<dbReference type="RefSeq" id="WP_123040608.1">
    <property type="nucleotide sequence ID" value="NZ_CP033433.1"/>
</dbReference>
<proteinExistence type="predicted"/>
<accession>A0A3G3JWE1</accession>
<keyword evidence="2" id="KW-1185">Reference proteome</keyword>
<reference evidence="1 2" key="1">
    <citation type="submission" date="2018-10" db="EMBL/GenBank/DDBJ databases">
        <title>Genome Sequence of Cohnella sp.</title>
        <authorList>
            <person name="Srinivasan S."/>
            <person name="Kim M.K."/>
        </authorList>
    </citation>
    <scope>NUCLEOTIDE SEQUENCE [LARGE SCALE GENOMIC DNA]</scope>
    <source>
        <strain evidence="1 2">18JY8-7</strain>
    </source>
</reference>
<evidence type="ECO:0000313" key="1">
    <source>
        <dbReference type="EMBL" id="AYQ72548.1"/>
    </source>
</evidence>
<name>A0A3G3JWE1_9BACL</name>
<gene>
    <name evidence="1" type="ORF">EAV92_08195</name>
</gene>
<dbReference type="AlphaFoldDB" id="A0A3G3JWE1"/>
<evidence type="ECO:0000313" key="2">
    <source>
        <dbReference type="Proteomes" id="UP000269097"/>
    </source>
</evidence>
<sequence length="169" mass="18963">MPDCSFQAYRAIVSEGGRAFAAAMESAGYSVFYAFVEDFRTALREYGDADAEAIGGLLRRARADFPNPGRYSPSWDRVWEEFQAIYEGKNETLSSIPPSERDGEWQVLIDNPLTPLQVACHPGLSFHDAAYLYAYFQIDLKPNEFLKLQKVVNAAVTTGKKEATIFPNY</sequence>
<dbReference type="EMBL" id="CP033433">
    <property type="protein sequence ID" value="AYQ72548.1"/>
    <property type="molecule type" value="Genomic_DNA"/>
</dbReference>
<protein>
    <submittedName>
        <fullName evidence="1">Uncharacterized protein</fullName>
    </submittedName>
</protein>
<dbReference type="Proteomes" id="UP000269097">
    <property type="component" value="Chromosome"/>
</dbReference>